<dbReference type="InterPro" id="IPR000182">
    <property type="entry name" value="GNAT_dom"/>
</dbReference>
<proteinExistence type="predicted"/>
<dbReference type="RefSeq" id="WP_317047223.1">
    <property type="nucleotide sequence ID" value="NZ_QGDO01000001.1"/>
</dbReference>
<sequence>MDMLVKLYDLPQKAEFQKNYDLLSEEGIEIRRAIAPERHIVVDWVKTHFNPHWASEVEAAFSNNPISCFIAIQDGQMKGFACVEATCKAFFGPTGVDETMRGKGIGKLLLIETLHELKHMGYAYGFIGGIGPAEFYEKVVGASLIEGSTPGIYKNMLR</sequence>
<name>A0A315ZFM9_SEDFL</name>
<keyword evidence="2" id="KW-0808">Transferase</keyword>
<dbReference type="SUPFAM" id="SSF55729">
    <property type="entry name" value="Acyl-CoA N-acyltransferases (Nat)"/>
    <property type="match status" value="1"/>
</dbReference>
<evidence type="ECO:0000313" key="3">
    <source>
        <dbReference type="Proteomes" id="UP000245535"/>
    </source>
</evidence>
<comment type="caution">
    <text evidence="2">The sequence shown here is derived from an EMBL/GenBank/DDBJ whole genome shotgun (WGS) entry which is preliminary data.</text>
</comment>
<accession>A0A315ZFM9</accession>
<dbReference type="EMBL" id="QGDO01000001">
    <property type="protein sequence ID" value="PWJ44396.1"/>
    <property type="molecule type" value="Genomic_DNA"/>
</dbReference>
<dbReference type="PROSITE" id="PS51186">
    <property type="entry name" value="GNAT"/>
    <property type="match status" value="1"/>
</dbReference>
<keyword evidence="3" id="KW-1185">Reference proteome</keyword>
<protein>
    <submittedName>
        <fullName evidence="2">Acetyltransferase (GNAT) family protein</fullName>
    </submittedName>
</protein>
<gene>
    <name evidence="2" type="ORF">BC781_101755</name>
</gene>
<evidence type="ECO:0000259" key="1">
    <source>
        <dbReference type="PROSITE" id="PS51186"/>
    </source>
</evidence>
<reference evidence="2 3" key="1">
    <citation type="submission" date="2018-03" db="EMBL/GenBank/DDBJ databases">
        <title>Genomic Encyclopedia of Archaeal and Bacterial Type Strains, Phase II (KMG-II): from individual species to whole genera.</title>
        <authorList>
            <person name="Goeker M."/>
        </authorList>
    </citation>
    <scope>NUCLEOTIDE SEQUENCE [LARGE SCALE GENOMIC DNA]</scope>
    <source>
        <strain evidence="2 3">DSM 28229</strain>
    </source>
</reference>
<dbReference type="Gene3D" id="3.40.630.30">
    <property type="match status" value="1"/>
</dbReference>
<dbReference type="GO" id="GO:0016747">
    <property type="term" value="F:acyltransferase activity, transferring groups other than amino-acyl groups"/>
    <property type="evidence" value="ECO:0007669"/>
    <property type="project" value="InterPro"/>
</dbReference>
<dbReference type="CDD" id="cd04301">
    <property type="entry name" value="NAT_SF"/>
    <property type="match status" value="1"/>
</dbReference>
<dbReference type="Pfam" id="PF00583">
    <property type="entry name" value="Acetyltransf_1"/>
    <property type="match status" value="1"/>
</dbReference>
<dbReference type="InterPro" id="IPR016181">
    <property type="entry name" value="Acyl_CoA_acyltransferase"/>
</dbReference>
<organism evidence="2 3">
    <name type="scientific">Sediminitomix flava</name>
    <dbReference type="NCBI Taxonomy" id="379075"/>
    <lineage>
        <taxon>Bacteria</taxon>
        <taxon>Pseudomonadati</taxon>
        <taxon>Bacteroidota</taxon>
        <taxon>Cytophagia</taxon>
        <taxon>Cytophagales</taxon>
        <taxon>Flammeovirgaceae</taxon>
        <taxon>Sediminitomix</taxon>
    </lineage>
</organism>
<dbReference type="AlphaFoldDB" id="A0A315ZFM9"/>
<evidence type="ECO:0000313" key="2">
    <source>
        <dbReference type="EMBL" id="PWJ44396.1"/>
    </source>
</evidence>
<dbReference type="Proteomes" id="UP000245535">
    <property type="component" value="Unassembled WGS sequence"/>
</dbReference>
<feature type="domain" description="N-acetyltransferase" evidence="1">
    <location>
        <begin position="28"/>
        <end position="158"/>
    </location>
</feature>